<dbReference type="GO" id="GO:0004616">
    <property type="term" value="F:phosphogluconate dehydrogenase (decarboxylating) activity"/>
    <property type="evidence" value="ECO:0007669"/>
    <property type="project" value="UniProtKB-EC"/>
</dbReference>
<protein>
    <recommendedName>
        <fullName evidence="2">6-phosphogluconate dehydrogenase, decarboxylating</fullName>
        <ecNumber evidence="1">1.1.1.44</ecNumber>
    </recommendedName>
</protein>
<dbReference type="RefSeq" id="WP_185124986.1">
    <property type="nucleotide sequence ID" value="NZ_CAJEWD010000003.1"/>
</dbReference>
<gene>
    <name evidence="6" type="primary">odh</name>
    <name evidence="6" type="ORF">JEODO184_00445</name>
</gene>
<dbReference type="Gene3D" id="1.10.1040.10">
    <property type="entry name" value="N-(1-d-carboxylethyl)-l-norvaline Dehydrogenase, domain 2"/>
    <property type="match status" value="1"/>
</dbReference>
<dbReference type="Pfam" id="PF02558">
    <property type="entry name" value="ApbA"/>
    <property type="match status" value="1"/>
</dbReference>
<comment type="catalytic activity">
    <reaction evidence="3">
        <text>6-phospho-D-gluconate + NADP(+) = D-ribulose 5-phosphate + CO2 + NADPH</text>
        <dbReference type="Rhea" id="RHEA:10116"/>
        <dbReference type="ChEBI" id="CHEBI:16526"/>
        <dbReference type="ChEBI" id="CHEBI:57783"/>
        <dbReference type="ChEBI" id="CHEBI:58121"/>
        <dbReference type="ChEBI" id="CHEBI:58349"/>
        <dbReference type="ChEBI" id="CHEBI:58759"/>
        <dbReference type="EC" id="1.1.1.44"/>
    </reaction>
</comment>
<dbReference type="InterPro" id="IPR036291">
    <property type="entry name" value="NAD(P)-bd_dom_sf"/>
</dbReference>
<evidence type="ECO:0000256" key="3">
    <source>
        <dbReference type="ARBA" id="ARBA00048640"/>
    </source>
</evidence>
<dbReference type="InterPro" id="IPR008927">
    <property type="entry name" value="6-PGluconate_DH-like_C_sf"/>
</dbReference>
<dbReference type="PANTHER" id="PTHR38015:SF1">
    <property type="entry name" value="OPINE DEHYDROGENASE DOMAIN-CONTAINING PROTEIN"/>
    <property type="match status" value="1"/>
</dbReference>
<comment type="caution">
    <text evidence="6">The sequence shown here is derived from an EMBL/GenBank/DDBJ whole genome shotgun (WGS) entry which is preliminary data.</text>
</comment>
<evidence type="ECO:0000256" key="2">
    <source>
        <dbReference type="ARBA" id="ARBA00018193"/>
    </source>
</evidence>
<organism evidence="6 7">
    <name type="scientific">Jeotgalicoccus meleagridis</name>
    <dbReference type="NCBI Taxonomy" id="2759181"/>
    <lineage>
        <taxon>Bacteria</taxon>
        <taxon>Bacillati</taxon>
        <taxon>Bacillota</taxon>
        <taxon>Bacilli</taxon>
        <taxon>Bacillales</taxon>
        <taxon>Staphylococcaceae</taxon>
        <taxon>Jeotgalicoccus</taxon>
    </lineage>
</organism>
<dbReference type="PANTHER" id="PTHR38015">
    <property type="entry name" value="BLR6086 PROTEIN"/>
    <property type="match status" value="1"/>
</dbReference>
<dbReference type="Gene3D" id="3.40.50.720">
    <property type="entry name" value="NAD(P)-binding Rossmann-like Domain"/>
    <property type="match status" value="1"/>
</dbReference>
<dbReference type="Pfam" id="PF02317">
    <property type="entry name" value="Octopine_DH"/>
    <property type="match status" value="1"/>
</dbReference>
<sequence>MTISNVTIIGAGNGGITAAADLSDRGFKVTLYENEKFASNLEKINELGGIYLQEDGKEKFVKVEKVTSDIEEAVKSAEVIMLTIPGFAIETMAKDLAPVVDENQVILLNGAGAMGTLRFVNEMKTLGINKKLKIGETNSLTYGTRAFPETAKVELGLRVKKLFFSAYPAENTAELIKVCRQLYDCLVPAQNILHSTMENGNPEVHPGPSLLNSGRIDYSNGEFYLYKEGITEHTVRLLRGIEAERIAIGKAFGFELEDAITSRYNRGYFDRNDLSLQELFNTSKVYGDIKGPTAVDSRYFTEDISEGLVFWSNLGRIVNVSTPNIDSVITIGGTILDRDFYQEGLTLEKIGLADLSKDNLINSL</sequence>
<evidence type="ECO:0000313" key="6">
    <source>
        <dbReference type="EMBL" id="CAD2071861.1"/>
    </source>
</evidence>
<evidence type="ECO:0000313" key="7">
    <source>
        <dbReference type="Proteomes" id="UP000589351"/>
    </source>
</evidence>
<keyword evidence="7" id="KW-1185">Reference proteome</keyword>
<feature type="domain" description="Opine dehydrogenase" evidence="4">
    <location>
        <begin position="189"/>
        <end position="335"/>
    </location>
</feature>
<evidence type="ECO:0000259" key="5">
    <source>
        <dbReference type="Pfam" id="PF02558"/>
    </source>
</evidence>
<dbReference type="Proteomes" id="UP000589351">
    <property type="component" value="Unassembled WGS sequence"/>
</dbReference>
<accession>A0A6V7R3C8</accession>
<dbReference type="InterPro" id="IPR013332">
    <property type="entry name" value="KPR_N"/>
</dbReference>
<proteinExistence type="predicted"/>
<dbReference type="AlphaFoldDB" id="A0A6V7R3C8"/>
<evidence type="ECO:0000256" key="1">
    <source>
        <dbReference type="ARBA" id="ARBA00013011"/>
    </source>
</evidence>
<feature type="domain" description="Ketopantoate reductase N-terminal" evidence="5">
    <location>
        <begin position="6"/>
        <end position="115"/>
    </location>
</feature>
<dbReference type="InterPro" id="IPR051729">
    <property type="entry name" value="Opine/Lysopine_DH"/>
</dbReference>
<name>A0A6V7R3C8_9STAP</name>
<dbReference type="SUPFAM" id="SSF51735">
    <property type="entry name" value="NAD(P)-binding Rossmann-fold domains"/>
    <property type="match status" value="1"/>
</dbReference>
<dbReference type="SUPFAM" id="SSF48179">
    <property type="entry name" value="6-phosphogluconate dehydrogenase C-terminal domain-like"/>
    <property type="match status" value="1"/>
</dbReference>
<dbReference type="InterPro" id="IPR003421">
    <property type="entry name" value="Opine_DH"/>
</dbReference>
<dbReference type="EMBL" id="CAJEWD010000003">
    <property type="protein sequence ID" value="CAD2071861.1"/>
    <property type="molecule type" value="Genomic_DNA"/>
</dbReference>
<reference evidence="6 7" key="1">
    <citation type="submission" date="2020-07" db="EMBL/GenBank/DDBJ databases">
        <authorList>
            <person name="Criscuolo A."/>
        </authorList>
    </citation>
    <scope>NUCLEOTIDE SEQUENCE [LARGE SCALE GENOMIC DNA]</scope>
    <source>
        <strain evidence="6">CIP111649</strain>
    </source>
</reference>
<evidence type="ECO:0000259" key="4">
    <source>
        <dbReference type="Pfam" id="PF02317"/>
    </source>
</evidence>
<keyword evidence="6" id="KW-0560">Oxidoreductase</keyword>
<dbReference type="InterPro" id="IPR013328">
    <property type="entry name" value="6PGD_dom2"/>
</dbReference>
<dbReference type="EC" id="1.1.1.44" evidence="1"/>